<dbReference type="AlphaFoldDB" id="A0A3G2CE96"/>
<keyword evidence="4" id="KW-0378">Hydrolase</keyword>
<sequence length="194" mass="21739">MLIHYSSNYRHPMKSQLITRRMLVGLISLKLFTTQVLAAETEIGFSPEGSALQLVLNTINSSTESIRLMGYSFTSPEVAGALVRAKQRDVDVKVVLDGKENTGKQHQASQAAMNLLANAGIPVRTVSQFKIMHDKVIIADGRDVEVGSFNYTRAADRSNSENVIVIRGDRAIAQRYLQHWESRWQMGTDWKPTY</sequence>
<dbReference type="GO" id="GO:0004630">
    <property type="term" value="F:phospholipase D activity"/>
    <property type="evidence" value="ECO:0007669"/>
    <property type="project" value="UniProtKB-EC"/>
</dbReference>
<evidence type="ECO:0000256" key="3">
    <source>
        <dbReference type="ARBA" id="ARBA00012027"/>
    </source>
</evidence>
<evidence type="ECO:0000256" key="4">
    <source>
        <dbReference type="ARBA" id="ARBA00022801"/>
    </source>
</evidence>
<feature type="domain" description="PLD phosphodiesterase" evidence="7">
    <location>
        <begin position="128"/>
        <end position="155"/>
    </location>
</feature>
<evidence type="ECO:0000259" key="7">
    <source>
        <dbReference type="PROSITE" id="PS50035"/>
    </source>
</evidence>
<reference evidence="8" key="1">
    <citation type="submission" date="2018-06" db="EMBL/GenBank/DDBJ databases">
        <title>Sequence analysis of plasmid pPM120-2 from Serratia marcescens clinical isolate.</title>
        <authorList>
            <person name="Celejewski-Marciniak P."/>
            <person name="Wroblewska M."/>
        </authorList>
    </citation>
    <scope>NUCLEOTIDE SEQUENCE</scope>
    <source>
        <strain evidence="8">S120</strain>
        <plasmid evidence="8">pPM120-2</plasmid>
    </source>
</reference>
<dbReference type="PANTHER" id="PTHR43856:SF1">
    <property type="entry name" value="MITOCHONDRIAL CARDIOLIPIN HYDROLASE"/>
    <property type="match status" value="1"/>
</dbReference>
<organism evidence="8">
    <name type="scientific">Serratia marcescens</name>
    <dbReference type="NCBI Taxonomy" id="615"/>
    <lineage>
        <taxon>Bacteria</taxon>
        <taxon>Pseudomonadati</taxon>
        <taxon>Pseudomonadota</taxon>
        <taxon>Gammaproteobacteria</taxon>
        <taxon>Enterobacterales</taxon>
        <taxon>Yersiniaceae</taxon>
        <taxon>Serratia</taxon>
    </lineage>
</organism>
<dbReference type="EMBL" id="MH569712">
    <property type="protein sequence ID" value="AYM50941.1"/>
    <property type="molecule type" value="Genomic_DNA"/>
</dbReference>
<dbReference type="GO" id="GO:0016891">
    <property type="term" value="F:RNA endonuclease activity producing 5'-phosphomonoesters, hydrolytic mechanism"/>
    <property type="evidence" value="ECO:0007669"/>
    <property type="project" value="TreeGrafter"/>
</dbReference>
<comment type="similarity">
    <text evidence="2">Belongs to the phospholipase D family.</text>
</comment>
<keyword evidence="5" id="KW-0442">Lipid degradation</keyword>
<accession>A0A3G2CE96</accession>
<evidence type="ECO:0000256" key="6">
    <source>
        <dbReference type="ARBA" id="ARBA00023098"/>
    </source>
</evidence>
<keyword evidence="6" id="KW-0443">Lipid metabolism</keyword>
<dbReference type="InterPro" id="IPR025202">
    <property type="entry name" value="PLD-like_dom"/>
</dbReference>
<dbReference type="SUPFAM" id="SSF56024">
    <property type="entry name" value="Phospholipase D/nuclease"/>
    <property type="match status" value="1"/>
</dbReference>
<proteinExistence type="inferred from homology"/>
<name>A0A3G2CE96_SERMA</name>
<dbReference type="Gene3D" id="3.30.870.10">
    <property type="entry name" value="Endonuclease Chain A"/>
    <property type="match status" value="1"/>
</dbReference>
<dbReference type="InterPro" id="IPR051406">
    <property type="entry name" value="PLD_domain"/>
</dbReference>
<dbReference type="GO" id="GO:0006793">
    <property type="term" value="P:phosphorus metabolic process"/>
    <property type="evidence" value="ECO:0007669"/>
    <property type="project" value="UniProtKB-ARBA"/>
</dbReference>
<evidence type="ECO:0000256" key="1">
    <source>
        <dbReference type="ARBA" id="ARBA00000798"/>
    </source>
</evidence>
<evidence type="ECO:0000256" key="2">
    <source>
        <dbReference type="ARBA" id="ARBA00008664"/>
    </source>
</evidence>
<keyword evidence="8" id="KW-0614">Plasmid</keyword>
<dbReference type="CDD" id="cd09170">
    <property type="entry name" value="PLDc_Nuc"/>
    <property type="match status" value="1"/>
</dbReference>
<comment type="catalytic activity">
    <reaction evidence="1">
        <text>a 1,2-diacyl-sn-glycero-3-phosphocholine + H2O = a 1,2-diacyl-sn-glycero-3-phosphate + choline + H(+)</text>
        <dbReference type="Rhea" id="RHEA:14445"/>
        <dbReference type="ChEBI" id="CHEBI:15354"/>
        <dbReference type="ChEBI" id="CHEBI:15377"/>
        <dbReference type="ChEBI" id="CHEBI:15378"/>
        <dbReference type="ChEBI" id="CHEBI:57643"/>
        <dbReference type="ChEBI" id="CHEBI:58608"/>
        <dbReference type="EC" id="3.1.4.4"/>
    </reaction>
</comment>
<dbReference type="PROSITE" id="PS50035">
    <property type="entry name" value="PLD"/>
    <property type="match status" value="1"/>
</dbReference>
<dbReference type="GO" id="GO:0016042">
    <property type="term" value="P:lipid catabolic process"/>
    <property type="evidence" value="ECO:0007669"/>
    <property type="project" value="UniProtKB-KW"/>
</dbReference>
<protein>
    <recommendedName>
        <fullName evidence="3">phospholipase D</fullName>
        <ecNumber evidence="3">3.1.4.4</ecNumber>
    </recommendedName>
</protein>
<dbReference type="Pfam" id="PF13091">
    <property type="entry name" value="PLDc_2"/>
    <property type="match status" value="1"/>
</dbReference>
<dbReference type="PANTHER" id="PTHR43856">
    <property type="entry name" value="CARDIOLIPIN HYDROLASE"/>
    <property type="match status" value="1"/>
</dbReference>
<dbReference type="EC" id="3.1.4.4" evidence="3"/>
<evidence type="ECO:0000256" key="5">
    <source>
        <dbReference type="ARBA" id="ARBA00022963"/>
    </source>
</evidence>
<evidence type="ECO:0000313" key="8">
    <source>
        <dbReference type="EMBL" id="AYM50941.1"/>
    </source>
</evidence>
<dbReference type="InterPro" id="IPR001736">
    <property type="entry name" value="PLipase_D/transphosphatidylase"/>
</dbReference>
<geneLocation type="plasmid" evidence="8">
    <name>pPM120-2</name>
</geneLocation>